<proteinExistence type="predicted"/>
<evidence type="ECO:0000313" key="2">
    <source>
        <dbReference type="Proteomes" id="UP000499080"/>
    </source>
</evidence>
<organism evidence="1 2">
    <name type="scientific">Araneus ventricosus</name>
    <name type="common">Orbweaver spider</name>
    <name type="synonym">Epeira ventricosa</name>
    <dbReference type="NCBI Taxonomy" id="182803"/>
    <lineage>
        <taxon>Eukaryota</taxon>
        <taxon>Metazoa</taxon>
        <taxon>Ecdysozoa</taxon>
        <taxon>Arthropoda</taxon>
        <taxon>Chelicerata</taxon>
        <taxon>Arachnida</taxon>
        <taxon>Araneae</taxon>
        <taxon>Araneomorphae</taxon>
        <taxon>Entelegynae</taxon>
        <taxon>Araneoidea</taxon>
        <taxon>Araneidae</taxon>
        <taxon>Araneus</taxon>
    </lineage>
</organism>
<sequence length="238" mass="27463">MLLNIWTELEFRWDVSRVTKGAHIENCSMYQKLGLWGLDVVKLNHDQTPRRSFNTQKDSNIPQLPHQSNRWNIGPQHMEMCQFCVFNESSVQSESTLELTILKSTLPVVSNHKTLPYGQDHRLSDICGLHQCHLIVHKLRMALLLWLISMYAEKCRVPFIRLLTIAASTCLTYCPTATRKTPVTRLAGDSRYRNGIFHFILEVKERGLFHLAQMEPAEVSFRVLLRSKTISSPNEVNC</sequence>
<dbReference type="Proteomes" id="UP000499080">
    <property type="component" value="Unassembled WGS sequence"/>
</dbReference>
<accession>A0A4Y2BIR1</accession>
<gene>
    <name evidence="1" type="ORF">AVEN_91499_1</name>
</gene>
<reference evidence="1 2" key="1">
    <citation type="journal article" date="2019" name="Sci. Rep.">
        <title>Orb-weaving spider Araneus ventricosus genome elucidates the spidroin gene catalogue.</title>
        <authorList>
            <person name="Kono N."/>
            <person name="Nakamura H."/>
            <person name="Ohtoshi R."/>
            <person name="Moran D.A.P."/>
            <person name="Shinohara A."/>
            <person name="Yoshida Y."/>
            <person name="Fujiwara M."/>
            <person name="Mori M."/>
            <person name="Tomita M."/>
            <person name="Arakawa K."/>
        </authorList>
    </citation>
    <scope>NUCLEOTIDE SEQUENCE [LARGE SCALE GENOMIC DNA]</scope>
</reference>
<dbReference type="EMBL" id="BGPR01000084">
    <property type="protein sequence ID" value="GBL92151.1"/>
    <property type="molecule type" value="Genomic_DNA"/>
</dbReference>
<name>A0A4Y2BIR1_ARAVE</name>
<evidence type="ECO:0000313" key="1">
    <source>
        <dbReference type="EMBL" id="GBL92151.1"/>
    </source>
</evidence>
<protein>
    <submittedName>
        <fullName evidence="1">Uncharacterized protein</fullName>
    </submittedName>
</protein>
<comment type="caution">
    <text evidence="1">The sequence shown here is derived from an EMBL/GenBank/DDBJ whole genome shotgun (WGS) entry which is preliminary data.</text>
</comment>
<keyword evidence="2" id="KW-1185">Reference proteome</keyword>
<dbReference type="AlphaFoldDB" id="A0A4Y2BIR1"/>